<keyword evidence="2" id="KW-1185">Reference proteome</keyword>
<dbReference type="EMBL" id="JACXIY010000012">
    <property type="protein sequence ID" value="MBD2868859.1"/>
    <property type="molecule type" value="Genomic_DNA"/>
</dbReference>
<proteinExistence type="predicted"/>
<dbReference type="RefSeq" id="WP_190860491.1">
    <property type="nucleotide sequence ID" value="NZ_JACXIY010000012.1"/>
</dbReference>
<dbReference type="SUPFAM" id="SSF81301">
    <property type="entry name" value="Nucleotidyltransferase"/>
    <property type="match status" value="1"/>
</dbReference>
<protein>
    <submittedName>
        <fullName evidence="1">Uncharacterized protein</fullName>
    </submittedName>
</protein>
<name>A0A927CIS1_9BACL</name>
<dbReference type="Proteomes" id="UP000632125">
    <property type="component" value="Unassembled WGS sequence"/>
</dbReference>
<accession>A0A927CIS1</accession>
<dbReference type="AlphaFoldDB" id="A0A927CIS1"/>
<comment type="caution">
    <text evidence="1">The sequence shown here is derived from an EMBL/GenBank/DDBJ whole genome shotgun (WGS) entry which is preliminary data.</text>
</comment>
<organism evidence="1 2">
    <name type="scientific">Paenibacillus arenilitoris</name>
    <dbReference type="NCBI Taxonomy" id="2772299"/>
    <lineage>
        <taxon>Bacteria</taxon>
        <taxon>Bacillati</taxon>
        <taxon>Bacillota</taxon>
        <taxon>Bacilli</taxon>
        <taxon>Bacillales</taxon>
        <taxon>Paenibacillaceae</taxon>
        <taxon>Paenibacillus</taxon>
    </lineage>
</organism>
<evidence type="ECO:0000313" key="1">
    <source>
        <dbReference type="EMBL" id="MBD2868859.1"/>
    </source>
</evidence>
<gene>
    <name evidence="1" type="ORF">IDH41_09730</name>
</gene>
<sequence>MEHAKAVDKINKRVCEIIKKHLDSSCVGLIVHGSAIKGGFIQGSSDIDYILYVDDAALNEAMRLPAELCISIHKDLSSVDVWPFRYIQFSVLSSKTNTYLGPIPGSYQLLTGRLLVPESTNDEIYQDAIKSLDKLIPADSFNTHGLLDHGEDRIERCTRLLCTIVWPIAFQLLTVIHKDDGIRIWNLKKQEAVSLLTTIPAVRNEITSFYQSVQSYYPLEQSAEKALKVIEEGLSFINAAKRHWIFIKSQLLLL</sequence>
<evidence type="ECO:0000313" key="2">
    <source>
        <dbReference type="Proteomes" id="UP000632125"/>
    </source>
</evidence>
<dbReference type="InterPro" id="IPR043519">
    <property type="entry name" value="NT_sf"/>
</dbReference>
<reference evidence="1" key="1">
    <citation type="submission" date="2020-09" db="EMBL/GenBank/DDBJ databases">
        <title>A novel bacterium of genus Paenibacillus, isolated from South China Sea.</title>
        <authorList>
            <person name="Huang H."/>
            <person name="Mo K."/>
            <person name="Hu Y."/>
        </authorList>
    </citation>
    <scope>NUCLEOTIDE SEQUENCE</scope>
    <source>
        <strain evidence="1">IB182493</strain>
    </source>
</reference>